<evidence type="ECO:0000313" key="6">
    <source>
        <dbReference type="Proteomes" id="UP000239485"/>
    </source>
</evidence>
<dbReference type="InterPro" id="IPR027417">
    <property type="entry name" value="P-loop_NTPase"/>
</dbReference>
<dbReference type="InterPro" id="IPR051782">
    <property type="entry name" value="ABC_Transporter_VariousFunc"/>
</dbReference>
<organism evidence="5 6">
    <name type="scientific">Kineococcus xinjiangensis</name>
    <dbReference type="NCBI Taxonomy" id="512762"/>
    <lineage>
        <taxon>Bacteria</taxon>
        <taxon>Bacillati</taxon>
        <taxon>Actinomycetota</taxon>
        <taxon>Actinomycetes</taxon>
        <taxon>Kineosporiales</taxon>
        <taxon>Kineosporiaceae</taxon>
        <taxon>Kineococcus</taxon>
    </lineage>
</organism>
<dbReference type="InterPro" id="IPR003593">
    <property type="entry name" value="AAA+_ATPase"/>
</dbReference>
<comment type="caution">
    <text evidence="5">The sequence shown here is derived from an EMBL/GenBank/DDBJ whole genome shotgun (WGS) entry which is preliminary data.</text>
</comment>
<dbReference type="SMART" id="SM00382">
    <property type="entry name" value="AAA"/>
    <property type="match status" value="1"/>
</dbReference>
<name>A0A2S6IVP9_9ACTN</name>
<gene>
    <name evidence="5" type="ORF">CLV92_101119</name>
</gene>
<keyword evidence="1" id="KW-0813">Transport</keyword>
<dbReference type="Proteomes" id="UP000239485">
    <property type="component" value="Unassembled WGS sequence"/>
</dbReference>
<dbReference type="OrthoDB" id="5182800at2"/>
<evidence type="ECO:0000256" key="3">
    <source>
        <dbReference type="ARBA" id="ARBA00022840"/>
    </source>
</evidence>
<keyword evidence="6" id="KW-1185">Reference proteome</keyword>
<dbReference type="PANTHER" id="PTHR42939">
    <property type="entry name" value="ABC TRANSPORTER ATP-BINDING PROTEIN ALBC-RELATED"/>
    <property type="match status" value="1"/>
</dbReference>
<dbReference type="EMBL" id="PTJD01000001">
    <property type="protein sequence ID" value="PPK98424.1"/>
    <property type="molecule type" value="Genomic_DNA"/>
</dbReference>
<evidence type="ECO:0000259" key="4">
    <source>
        <dbReference type="PROSITE" id="PS50893"/>
    </source>
</evidence>
<evidence type="ECO:0000256" key="2">
    <source>
        <dbReference type="ARBA" id="ARBA00022741"/>
    </source>
</evidence>
<evidence type="ECO:0000313" key="5">
    <source>
        <dbReference type="EMBL" id="PPK98424.1"/>
    </source>
</evidence>
<feature type="domain" description="ABC transporter" evidence="4">
    <location>
        <begin position="6"/>
        <end position="217"/>
    </location>
</feature>
<keyword evidence="3" id="KW-0067">ATP-binding</keyword>
<keyword evidence="2" id="KW-0547">Nucleotide-binding</keyword>
<accession>A0A2S6IVP9</accession>
<protein>
    <submittedName>
        <fullName evidence="5">ABC-type multidrug transport system ATPase subunit</fullName>
    </submittedName>
</protein>
<dbReference type="Pfam" id="PF00005">
    <property type="entry name" value="ABC_tran"/>
    <property type="match status" value="1"/>
</dbReference>
<dbReference type="GO" id="GO:0016887">
    <property type="term" value="F:ATP hydrolysis activity"/>
    <property type="evidence" value="ECO:0007669"/>
    <property type="project" value="InterPro"/>
</dbReference>
<dbReference type="RefSeq" id="WP_158257085.1">
    <property type="nucleotide sequence ID" value="NZ_PTJD01000001.1"/>
</dbReference>
<evidence type="ECO:0000256" key="1">
    <source>
        <dbReference type="ARBA" id="ARBA00022448"/>
    </source>
</evidence>
<dbReference type="PANTHER" id="PTHR42939:SF1">
    <property type="entry name" value="ABC TRANSPORTER ATP-BINDING PROTEIN ALBC-RELATED"/>
    <property type="match status" value="1"/>
</dbReference>
<dbReference type="Gene3D" id="3.40.50.300">
    <property type="entry name" value="P-loop containing nucleotide triphosphate hydrolases"/>
    <property type="match status" value="1"/>
</dbReference>
<dbReference type="SUPFAM" id="SSF52540">
    <property type="entry name" value="P-loop containing nucleoside triphosphate hydrolases"/>
    <property type="match status" value="1"/>
</dbReference>
<sequence>MPPPALRLRGVSRRFGRGPEVLRGVDLDVEPGQVVLLRGGNGSGKTTLLRVAAGILAPDAGSAERFGPVGYQPQTGGEPPPRLAVRTWLGFTTGRRREEACRMLAELGGPAPHRPLAELSGGSLAKVLLASALTAGTGLAVLDEPFAALDAGSVPVAARLVTRAAERGAAVLLTDHGAAAADLAGVVADLAGGAVTASRAVAGDGAEASWHLLLRRPGQVARAVVVPARERDATLLAVLSSGGEVLAVREAPPREVP</sequence>
<dbReference type="AlphaFoldDB" id="A0A2S6IVP9"/>
<reference evidence="5 6" key="1">
    <citation type="submission" date="2018-02" db="EMBL/GenBank/DDBJ databases">
        <title>Genomic Encyclopedia of Archaeal and Bacterial Type Strains, Phase II (KMG-II): from individual species to whole genera.</title>
        <authorList>
            <person name="Goeker M."/>
        </authorList>
    </citation>
    <scope>NUCLEOTIDE SEQUENCE [LARGE SCALE GENOMIC DNA]</scope>
    <source>
        <strain evidence="5 6">DSM 22857</strain>
    </source>
</reference>
<proteinExistence type="predicted"/>
<dbReference type="GO" id="GO:0005524">
    <property type="term" value="F:ATP binding"/>
    <property type="evidence" value="ECO:0007669"/>
    <property type="project" value="UniProtKB-KW"/>
</dbReference>
<dbReference type="InterPro" id="IPR003439">
    <property type="entry name" value="ABC_transporter-like_ATP-bd"/>
</dbReference>
<dbReference type="PROSITE" id="PS50893">
    <property type="entry name" value="ABC_TRANSPORTER_2"/>
    <property type="match status" value="1"/>
</dbReference>